<reference evidence="1" key="2">
    <citation type="journal article" date="2015" name="Fish Shellfish Immunol.">
        <title>Early steps in the European eel (Anguilla anguilla)-Vibrio vulnificus interaction in the gills: Role of the RtxA13 toxin.</title>
        <authorList>
            <person name="Callol A."/>
            <person name="Pajuelo D."/>
            <person name="Ebbesson L."/>
            <person name="Teles M."/>
            <person name="MacKenzie S."/>
            <person name="Amaro C."/>
        </authorList>
    </citation>
    <scope>NUCLEOTIDE SEQUENCE</scope>
</reference>
<proteinExistence type="predicted"/>
<reference evidence="1" key="1">
    <citation type="submission" date="2014-11" db="EMBL/GenBank/DDBJ databases">
        <authorList>
            <person name="Amaro Gonzalez C."/>
        </authorList>
    </citation>
    <scope>NUCLEOTIDE SEQUENCE</scope>
</reference>
<organism evidence="1">
    <name type="scientific">Anguilla anguilla</name>
    <name type="common">European freshwater eel</name>
    <name type="synonym">Muraena anguilla</name>
    <dbReference type="NCBI Taxonomy" id="7936"/>
    <lineage>
        <taxon>Eukaryota</taxon>
        <taxon>Metazoa</taxon>
        <taxon>Chordata</taxon>
        <taxon>Craniata</taxon>
        <taxon>Vertebrata</taxon>
        <taxon>Euteleostomi</taxon>
        <taxon>Actinopterygii</taxon>
        <taxon>Neopterygii</taxon>
        <taxon>Teleostei</taxon>
        <taxon>Anguilliformes</taxon>
        <taxon>Anguillidae</taxon>
        <taxon>Anguilla</taxon>
    </lineage>
</organism>
<dbReference type="AlphaFoldDB" id="A0A0E9TQ21"/>
<evidence type="ECO:0000313" key="1">
    <source>
        <dbReference type="EMBL" id="JAH55681.1"/>
    </source>
</evidence>
<accession>A0A0E9TQ21</accession>
<protein>
    <submittedName>
        <fullName evidence="1">Uncharacterized protein</fullName>
    </submittedName>
</protein>
<sequence>MLWTPPPISSFDVWRHQSLDCDALHHLKYYHDSGFYFKHNVLL</sequence>
<name>A0A0E9TQ21_ANGAN</name>
<dbReference type="EMBL" id="GBXM01052896">
    <property type="protein sequence ID" value="JAH55681.1"/>
    <property type="molecule type" value="Transcribed_RNA"/>
</dbReference>